<gene>
    <name evidence="2" type="ORF">Tcan_17349</name>
</gene>
<evidence type="ECO:0000313" key="3">
    <source>
        <dbReference type="Proteomes" id="UP000031036"/>
    </source>
</evidence>
<evidence type="ECO:0000256" key="1">
    <source>
        <dbReference type="SAM" id="MobiDB-lite"/>
    </source>
</evidence>
<evidence type="ECO:0000313" key="2">
    <source>
        <dbReference type="EMBL" id="KHN70859.1"/>
    </source>
</evidence>
<name>A0A0B2UNL8_TOXCA</name>
<accession>A0A0B2UNL8</accession>
<dbReference type="AlphaFoldDB" id="A0A0B2UNL8"/>
<feature type="compositionally biased region" description="Basic and acidic residues" evidence="1">
    <location>
        <begin position="1"/>
        <end position="19"/>
    </location>
</feature>
<dbReference type="Proteomes" id="UP000031036">
    <property type="component" value="Unassembled WGS sequence"/>
</dbReference>
<comment type="caution">
    <text evidence="2">The sequence shown here is derived from an EMBL/GenBank/DDBJ whole genome shotgun (WGS) entry which is preliminary data.</text>
</comment>
<proteinExistence type="predicted"/>
<protein>
    <submittedName>
        <fullName evidence="2">Uncharacterized protein</fullName>
    </submittedName>
</protein>
<reference evidence="2 3" key="1">
    <citation type="submission" date="2014-11" db="EMBL/GenBank/DDBJ databases">
        <title>Genetic blueprint of the zoonotic pathogen Toxocara canis.</title>
        <authorList>
            <person name="Zhu X.-Q."/>
            <person name="Korhonen P.K."/>
            <person name="Cai H."/>
            <person name="Young N.D."/>
            <person name="Nejsum P."/>
            <person name="von Samson-Himmelstjerna G."/>
            <person name="Boag P.R."/>
            <person name="Tan P."/>
            <person name="Li Q."/>
            <person name="Min J."/>
            <person name="Yang Y."/>
            <person name="Wang X."/>
            <person name="Fang X."/>
            <person name="Hall R.S."/>
            <person name="Hofmann A."/>
            <person name="Sternberg P.W."/>
            <person name="Jex A.R."/>
            <person name="Gasser R.B."/>
        </authorList>
    </citation>
    <scope>NUCLEOTIDE SEQUENCE [LARGE SCALE GENOMIC DNA]</scope>
    <source>
        <strain evidence="2">PN_DK_2014</strain>
    </source>
</reference>
<dbReference type="EMBL" id="JPKZ01022848">
    <property type="protein sequence ID" value="KHN70859.1"/>
    <property type="molecule type" value="Genomic_DNA"/>
</dbReference>
<sequence>MEEGCSRDFLHQRDREGRSRSLSHQHNGEGCSRDLASQHWYWGDSSKDLIASAMSDAVRNRCLLDAAYFRFLIGITTGRVHAVAAAVVVWFKVLGEPIVLWFGLCTGP</sequence>
<feature type="region of interest" description="Disordered" evidence="1">
    <location>
        <begin position="1"/>
        <end position="32"/>
    </location>
</feature>
<keyword evidence="3" id="KW-1185">Reference proteome</keyword>
<organism evidence="2 3">
    <name type="scientific">Toxocara canis</name>
    <name type="common">Canine roundworm</name>
    <dbReference type="NCBI Taxonomy" id="6265"/>
    <lineage>
        <taxon>Eukaryota</taxon>
        <taxon>Metazoa</taxon>
        <taxon>Ecdysozoa</taxon>
        <taxon>Nematoda</taxon>
        <taxon>Chromadorea</taxon>
        <taxon>Rhabditida</taxon>
        <taxon>Spirurina</taxon>
        <taxon>Ascaridomorpha</taxon>
        <taxon>Ascaridoidea</taxon>
        <taxon>Toxocaridae</taxon>
        <taxon>Toxocara</taxon>
    </lineage>
</organism>